<comment type="caution">
    <text evidence="2">The sequence shown here is derived from an EMBL/GenBank/DDBJ whole genome shotgun (WGS) entry which is preliminary data.</text>
</comment>
<dbReference type="AlphaFoldDB" id="A0A9D7SUE3"/>
<dbReference type="InterPro" id="IPR036812">
    <property type="entry name" value="NAD(P)_OxRdtase_dom_sf"/>
</dbReference>
<feature type="domain" description="NADP-dependent oxidoreductase" evidence="1">
    <location>
        <begin position="8"/>
        <end position="200"/>
    </location>
</feature>
<dbReference type="InterPro" id="IPR020471">
    <property type="entry name" value="AKR"/>
</dbReference>
<evidence type="ECO:0000313" key="3">
    <source>
        <dbReference type="Proteomes" id="UP000808337"/>
    </source>
</evidence>
<dbReference type="SUPFAM" id="SSF51430">
    <property type="entry name" value="NAD(P)-linked oxidoreductase"/>
    <property type="match status" value="1"/>
</dbReference>
<dbReference type="PANTHER" id="PTHR42686">
    <property type="entry name" value="GH17980P-RELATED"/>
    <property type="match status" value="1"/>
</dbReference>
<evidence type="ECO:0000313" key="2">
    <source>
        <dbReference type="EMBL" id="MBK9983475.1"/>
    </source>
</evidence>
<protein>
    <submittedName>
        <fullName evidence="2">Aldo/keto reductase</fullName>
    </submittedName>
</protein>
<dbReference type="Pfam" id="PF00248">
    <property type="entry name" value="Aldo_ket_red"/>
    <property type="match status" value="1"/>
</dbReference>
<dbReference type="EMBL" id="JADKGY010000020">
    <property type="protein sequence ID" value="MBK9983475.1"/>
    <property type="molecule type" value="Genomic_DNA"/>
</dbReference>
<dbReference type="GO" id="GO:0016491">
    <property type="term" value="F:oxidoreductase activity"/>
    <property type="evidence" value="ECO:0007669"/>
    <property type="project" value="InterPro"/>
</dbReference>
<dbReference type="Gene3D" id="3.20.20.100">
    <property type="entry name" value="NADP-dependent oxidoreductase domain"/>
    <property type="match status" value="1"/>
</dbReference>
<dbReference type="Proteomes" id="UP000808337">
    <property type="component" value="Unassembled WGS sequence"/>
</dbReference>
<reference evidence="2 3" key="1">
    <citation type="submission" date="2020-10" db="EMBL/GenBank/DDBJ databases">
        <title>Connecting structure to function with the recovery of over 1000 high-quality activated sludge metagenome-assembled genomes encoding full-length rRNA genes using long-read sequencing.</title>
        <authorList>
            <person name="Singleton C.M."/>
            <person name="Petriglieri F."/>
            <person name="Kristensen J.M."/>
            <person name="Kirkegaard R.H."/>
            <person name="Michaelsen T.Y."/>
            <person name="Andersen M.H."/>
            <person name="Karst S.M."/>
            <person name="Dueholm M.S."/>
            <person name="Nielsen P.H."/>
            <person name="Albertsen M."/>
        </authorList>
    </citation>
    <scope>NUCLEOTIDE SEQUENCE [LARGE SCALE GENOMIC DNA]</scope>
    <source>
        <strain evidence="2">Ribe_18-Q3-R11-54_MAXAC.273</strain>
    </source>
</reference>
<gene>
    <name evidence="2" type="ORF">IPP15_14000</name>
</gene>
<sequence>MNKNFPALGFGTSRLVHHTTKSAALQNLHVAYEMGIRYFDTAPIYGYGWSEKILGTFSIDKRDSLFIATKIGLLPSKVLSSLPFELVSALRRKVKDATEKNPNSLPVVRNPVNAIHFDSKWAMKHFDQSLRRLKSDYVDALLLHETTVEFANEDETIKFIDHILNTGKARFVGLGSEASKLHDVKDLAPVYTLLQHEYSLEDVQNQIGTGRIINIHGLFQNLKFLTSLSMDKEIRDEIEEIAALDIKKEAEALEICLAGARYLNPYGNTLFSATKDHHIKETISMWNTSKLKDPQIDGILNIIRKHAMTI</sequence>
<proteinExistence type="predicted"/>
<dbReference type="PANTHER" id="PTHR42686:SF1">
    <property type="entry name" value="GH17980P-RELATED"/>
    <property type="match status" value="1"/>
</dbReference>
<organism evidence="2 3">
    <name type="scientific">Candidatus Opimibacter skivensis</name>
    <dbReference type="NCBI Taxonomy" id="2982028"/>
    <lineage>
        <taxon>Bacteria</taxon>
        <taxon>Pseudomonadati</taxon>
        <taxon>Bacteroidota</taxon>
        <taxon>Saprospiria</taxon>
        <taxon>Saprospirales</taxon>
        <taxon>Saprospiraceae</taxon>
        <taxon>Candidatus Opimibacter</taxon>
    </lineage>
</organism>
<dbReference type="GO" id="GO:0005829">
    <property type="term" value="C:cytosol"/>
    <property type="evidence" value="ECO:0007669"/>
    <property type="project" value="TreeGrafter"/>
</dbReference>
<accession>A0A9D7SUE3</accession>
<dbReference type="InterPro" id="IPR023210">
    <property type="entry name" value="NADP_OxRdtase_dom"/>
</dbReference>
<name>A0A9D7SUE3_9BACT</name>
<evidence type="ECO:0000259" key="1">
    <source>
        <dbReference type="Pfam" id="PF00248"/>
    </source>
</evidence>